<evidence type="ECO:0000313" key="3">
    <source>
        <dbReference type="Proteomes" id="UP000184192"/>
    </source>
</evidence>
<dbReference type="InterPro" id="IPR004223">
    <property type="entry name" value="VitB12-dep_Met_synth_activ_dom"/>
</dbReference>
<proteinExistence type="predicted"/>
<gene>
    <name evidence="2" type="ORF">SAMN05444350_103232</name>
</gene>
<dbReference type="GO" id="GO:0008705">
    <property type="term" value="F:methionine synthase activity"/>
    <property type="evidence" value="ECO:0007669"/>
    <property type="project" value="InterPro"/>
</dbReference>
<dbReference type="Gene3D" id="3.40.109.40">
    <property type="match status" value="1"/>
</dbReference>
<dbReference type="GeneID" id="92711040"/>
<name>A0A1M6BZB3_9BACE</name>
<dbReference type="Pfam" id="PF02965">
    <property type="entry name" value="Met_synt_B12"/>
    <property type="match status" value="1"/>
</dbReference>
<dbReference type="eggNOG" id="COG1410">
    <property type="taxonomic scope" value="Bacteria"/>
</dbReference>
<dbReference type="EMBL" id="FQZN01000003">
    <property type="protein sequence ID" value="SHI54145.1"/>
    <property type="molecule type" value="Genomic_DNA"/>
</dbReference>
<dbReference type="Proteomes" id="UP000184192">
    <property type="component" value="Unassembled WGS sequence"/>
</dbReference>
<feature type="domain" description="AdoMet activation" evidence="1">
    <location>
        <begin position="92"/>
        <end position="211"/>
    </location>
</feature>
<evidence type="ECO:0000313" key="2">
    <source>
        <dbReference type="EMBL" id="SHI54145.1"/>
    </source>
</evidence>
<evidence type="ECO:0000259" key="1">
    <source>
        <dbReference type="Pfam" id="PF02965"/>
    </source>
</evidence>
<reference evidence="3" key="1">
    <citation type="submission" date="2016-11" db="EMBL/GenBank/DDBJ databases">
        <authorList>
            <person name="Varghese N."/>
            <person name="Submissions S."/>
        </authorList>
    </citation>
    <scope>NUCLEOTIDE SEQUENCE [LARGE SCALE GENOMIC DNA]</scope>
    <source>
        <strain evidence="3">DSM 26884</strain>
    </source>
</reference>
<accession>A0A1M6BZB3</accession>
<organism evidence="2 3">
    <name type="scientific">Bacteroides stercorirosoris</name>
    <dbReference type="NCBI Taxonomy" id="871324"/>
    <lineage>
        <taxon>Bacteria</taxon>
        <taxon>Pseudomonadati</taxon>
        <taxon>Bacteroidota</taxon>
        <taxon>Bacteroidia</taxon>
        <taxon>Bacteroidales</taxon>
        <taxon>Bacteroidaceae</taxon>
        <taxon>Bacteroides</taxon>
    </lineage>
</organism>
<dbReference type="AlphaFoldDB" id="A0A1M6BZB3"/>
<sequence>MVQSFQSYRFAFEDVCPSVEEIKTFLQSDKLDDDHPVNVFIGAVLPKLADNPDIKGGYILKRVEKMSLHEGMITVEGQELKVGRQICAYIKKAEYLALFACTAGSLFSRLSERMNQKGDFMEAFIVDTIGSLTVEKAMDKVQKQLEQMLGNEDLKITNRYSPGYCNWHLSSQQLLFHLIGDNPTGISLTDSCLMIPVKSVSGIIGIGPDVKKREYGCLVCNNSVCIYRKIIHRS</sequence>
<dbReference type="InterPro" id="IPR037010">
    <property type="entry name" value="VitB12-dep_Met_synth_activ_sf"/>
</dbReference>
<keyword evidence="3" id="KW-1185">Reference proteome</keyword>
<dbReference type="RefSeq" id="WP_025833489.1">
    <property type="nucleotide sequence ID" value="NZ_FQZN01000003.1"/>
</dbReference>
<protein>
    <submittedName>
        <fullName evidence="2">Vitamin B12 dependent methionine synthase, activation domain</fullName>
    </submittedName>
</protein>
<dbReference type="SUPFAM" id="SSF56507">
    <property type="entry name" value="Methionine synthase activation domain-like"/>
    <property type="match status" value="1"/>
</dbReference>